<evidence type="ECO:0000313" key="1">
    <source>
        <dbReference type="EMBL" id="OGZ07024.1"/>
    </source>
</evidence>
<gene>
    <name evidence="1" type="ORF">A3D65_06675</name>
</gene>
<dbReference type="EMBL" id="MHLL01000072">
    <property type="protein sequence ID" value="OGZ07024.1"/>
    <property type="molecule type" value="Genomic_DNA"/>
</dbReference>
<comment type="caution">
    <text evidence="1">The sequence shown here is derived from an EMBL/GenBank/DDBJ whole genome shotgun (WGS) entry which is preliminary data.</text>
</comment>
<reference evidence="1 2" key="1">
    <citation type="journal article" date="2016" name="Nat. Commun.">
        <title>Thousands of microbial genomes shed light on interconnected biogeochemical processes in an aquifer system.</title>
        <authorList>
            <person name="Anantharaman K."/>
            <person name="Brown C.T."/>
            <person name="Hug L.A."/>
            <person name="Sharon I."/>
            <person name="Castelle C.J."/>
            <person name="Probst A.J."/>
            <person name="Thomas B.C."/>
            <person name="Singh A."/>
            <person name="Wilkins M.J."/>
            <person name="Karaoz U."/>
            <person name="Brodie E.L."/>
            <person name="Williams K.H."/>
            <person name="Hubbard S.S."/>
            <person name="Banfield J.F."/>
        </authorList>
    </citation>
    <scope>NUCLEOTIDE SEQUENCE [LARGE SCALE GENOMIC DNA]</scope>
</reference>
<dbReference type="STRING" id="1798661.A3D65_06675"/>
<dbReference type="Proteomes" id="UP000177996">
    <property type="component" value="Unassembled WGS sequence"/>
</dbReference>
<protein>
    <submittedName>
        <fullName evidence="1">Uncharacterized protein</fullName>
    </submittedName>
</protein>
<organism evidence="1 2">
    <name type="scientific">Candidatus Lloydbacteria bacterium RIFCSPHIGHO2_02_FULL_50_13</name>
    <dbReference type="NCBI Taxonomy" id="1798661"/>
    <lineage>
        <taxon>Bacteria</taxon>
        <taxon>Candidatus Lloydiibacteriota</taxon>
    </lineage>
</organism>
<name>A0A1G2D081_9BACT</name>
<evidence type="ECO:0000313" key="2">
    <source>
        <dbReference type="Proteomes" id="UP000177996"/>
    </source>
</evidence>
<accession>A0A1G2D081</accession>
<dbReference type="SUPFAM" id="SSF52309">
    <property type="entry name" value="N-(deoxy)ribosyltransferase-like"/>
    <property type="match status" value="1"/>
</dbReference>
<proteinExistence type="predicted"/>
<dbReference type="AlphaFoldDB" id="A0A1G2D081"/>
<sequence>MSSLSYPHPLSYFSPSIEQKIVRARSYKTLADIAITVLFAMPRDVTMVCGPITSGGLGMLALNLDRFCFAIDLLAASGENVFTQLPFERSVRAIREFKHYNVKNDRLLQKFYLPIFRSGFVTRLCFLPLWKTSYGATWEHERAIELGIGRAYFIQGFESFPSGTKIFD</sequence>